<dbReference type="InterPro" id="IPR005467">
    <property type="entry name" value="His_kinase_dom"/>
</dbReference>
<dbReference type="PANTHER" id="PTHR43065">
    <property type="entry name" value="SENSOR HISTIDINE KINASE"/>
    <property type="match status" value="1"/>
</dbReference>
<dbReference type="SUPFAM" id="SSF52172">
    <property type="entry name" value="CheY-like"/>
    <property type="match status" value="1"/>
</dbReference>
<dbReference type="SMART" id="SM00448">
    <property type="entry name" value="REC"/>
    <property type="match status" value="1"/>
</dbReference>
<reference evidence="8" key="2">
    <citation type="submission" date="2022-10" db="EMBL/GenBank/DDBJ databases">
        <authorList>
            <person name="Trinh H.N."/>
        </authorList>
    </citation>
    <scope>NUCLEOTIDE SEQUENCE</scope>
    <source>
        <strain evidence="8">RN2-1</strain>
    </source>
</reference>
<dbReference type="InterPro" id="IPR003661">
    <property type="entry name" value="HisK_dim/P_dom"/>
</dbReference>
<evidence type="ECO:0000259" key="5">
    <source>
        <dbReference type="PROSITE" id="PS50109"/>
    </source>
</evidence>
<dbReference type="InterPro" id="IPR036890">
    <property type="entry name" value="HATPase_C_sf"/>
</dbReference>
<feature type="domain" description="PAC" evidence="7">
    <location>
        <begin position="115"/>
        <end position="170"/>
    </location>
</feature>
<dbReference type="SUPFAM" id="SSF55785">
    <property type="entry name" value="PYP-like sensor domain (PAS domain)"/>
    <property type="match status" value="1"/>
</dbReference>
<dbReference type="Gene3D" id="3.40.50.2300">
    <property type="match status" value="1"/>
</dbReference>
<dbReference type="Gene3D" id="3.30.450.20">
    <property type="entry name" value="PAS domain"/>
    <property type="match status" value="1"/>
</dbReference>
<dbReference type="SUPFAM" id="SSF55874">
    <property type="entry name" value="ATPase domain of HSP90 chaperone/DNA topoisomerase II/histidine kinase"/>
    <property type="match status" value="1"/>
</dbReference>
<keyword evidence="9" id="KW-1185">Reference proteome</keyword>
<evidence type="ECO:0000259" key="7">
    <source>
        <dbReference type="PROSITE" id="PS50113"/>
    </source>
</evidence>
<dbReference type="InterPro" id="IPR013656">
    <property type="entry name" value="PAS_4"/>
</dbReference>
<dbReference type="SMART" id="SM00388">
    <property type="entry name" value="HisKA"/>
    <property type="match status" value="1"/>
</dbReference>
<dbReference type="PANTHER" id="PTHR43065:SF42">
    <property type="entry name" value="TWO-COMPONENT SENSOR PPRA"/>
    <property type="match status" value="1"/>
</dbReference>
<gene>
    <name evidence="8" type="ORF">OL599_10980</name>
</gene>
<comment type="catalytic activity">
    <reaction evidence="1">
        <text>ATP + protein L-histidine = ADP + protein N-phospho-L-histidine.</text>
        <dbReference type="EC" id="2.7.13.3"/>
    </reaction>
</comment>
<dbReference type="InterPro" id="IPR004358">
    <property type="entry name" value="Sig_transdc_His_kin-like_C"/>
</dbReference>
<accession>A0AA41YJV1</accession>
<feature type="modified residue" description="4-aspartylphosphate" evidence="4">
    <location>
        <position position="488"/>
    </location>
</feature>
<dbReference type="InterPro" id="IPR011006">
    <property type="entry name" value="CheY-like_superfamily"/>
</dbReference>
<dbReference type="Gene3D" id="1.10.287.130">
    <property type="match status" value="1"/>
</dbReference>
<keyword evidence="8" id="KW-0547">Nucleotide-binding</keyword>
<dbReference type="Proteomes" id="UP001165679">
    <property type="component" value="Unassembled WGS sequence"/>
</dbReference>
<dbReference type="EC" id="2.7.13.3" evidence="2"/>
<evidence type="ECO:0000259" key="6">
    <source>
        <dbReference type="PROSITE" id="PS50110"/>
    </source>
</evidence>
<dbReference type="AlphaFoldDB" id="A0AA41YJV1"/>
<comment type="caution">
    <text evidence="8">The sequence shown here is derived from an EMBL/GenBank/DDBJ whole genome shotgun (WGS) entry which is preliminary data.</text>
</comment>
<dbReference type="Pfam" id="PF00512">
    <property type="entry name" value="HisKA"/>
    <property type="match status" value="1"/>
</dbReference>
<dbReference type="GO" id="GO:0000155">
    <property type="term" value="F:phosphorelay sensor kinase activity"/>
    <property type="evidence" value="ECO:0007669"/>
    <property type="project" value="InterPro"/>
</dbReference>
<dbReference type="SMART" id="SM00091">
    <property type="entry name" value="PAS"/>
    <property type="match status" value="1"/>
</dbReference>
<dbReference type="InterPro" id="IPR001789">
    <property type="entry name" value="Sig_transdc_resp-reg_receiver"/>
</dbReference>
<dbReference type="SUPFAM" id="SSF47384">
    <property type="entry name" value="Homodimeric domain of signal transducing histidine kinase"/>
    <property type="match status" value="1"/>
</dbReference>
<dbReference type="EMBL" id="JAPDNT010000006">
    <property type="protein sequence ID" value="MCW3475094.1"/>
    <property type="molecule type" value="Genomic_DNA"/>
</dbReference>
<keyword evidence="8" id="KW-0067">ATP-binding</keyword>
<proteinExistence type="predicted"/>
<evidence type="ECO:0000256" key="3">
    <source>
        <dbReference type="ARBA" id="ARBA00022553"/>
    </source>
</evidence>
<dbReference type="Gene3D" id="3.30.565.10">
    <property type="entry name" value="Histidine kinase-like ATPase, C-terminal domain"/>
    <property type="match status" value="1"/>
</dbReference>
<organism evidence="8 9">
    <name type="scientific">Limobrevibacterium gyesilva</name>
    <dbReference type="NCBI Taxonomy" id="2991712"/>
    <lineage>
        <taxon>Bacteria</taxon>
        <taxon>Pseudomonadati</taxon>
        <taxon>Pseudomonadota</taxon>
        <taxon>Alphaproteobacteria</taxon>
        <taxon>Acetobacterales</taxon>
        <taxon>Acetobacteraceae</taxon>
        <taxon>Limobrevibacterium</taxon>
    </lineage>
</organism>
<dbReference type="InterPro" id="IPR035965">
    <property type="entry name" value="PAS-like_dom_sf"/>
</dbReference>
<evidence type="ECO:0000313" key="8">
    <source>
        <dbReference type="EMBL" id="MCW3475094.1"/>
    </source>
</evidence>
<feature type="domain" description="Histidine kinase" evidence="5">
    <location>
        <begin position="183"/>
        <end position="406"/>
    </location>
</feature>
<evidence type="ECO:0000256" key="2">
    <source>
        <dbReference type="ARBA" id="ARBA00012438"/>
    </source>
</evidence>
<dbReference type="PRINTS" id="PR00344">
    <property type="entry name" value="BCTRLSENSOR"/>
</dbReference>
<dbReference type="PROSITE" id="PS50113">
    <property type="entry name" value="PAC"/>
    <property type="match status" value="1"/>
</dbReference>
<feature type="domain" description="Response regulatory" evidence="6">
    <location>
        <begin position="437"/>
        <end position="554"/>
    </location>
</feature>
<reference evidence="8" key="1">
    <citation type="submission" date="2022-09" db="EMBL/GenBank/DDBJ databases">
        <title>Rhodovastum sp. nov. RN2-1 isolated from soil in Seongnam, South Korea.</title>
        <authorList>
            <person name="Le N.T."/>
        </authorList>
    </citation>
    <scope>NUCLEOTIDE SEQUENCE</scope>
    <source>
        <strain evidence="8">RN2-1</strain>
    </source>
</reference>
<evidence type="ECO:0000256" key="1">
    <source>
        <dbReference type="ARBA" id="ARBA00000085"/>
    </source>
</evidence>
<dbReference type="InterPro" id="IPR000014">
    <property type="entry name" value="PAS"/>
</dbReference>
<dbReference type="PROSITE" id="PS50109">
    <property type="entry name" value="HIS_KIN"/>
    <property type="match status" value="1"/>
</dbReference>
<keyword evidence="3 4" id="KW-0597">Phosphoprotein</keyword>
<sequence>MTALARLLARLHRRKGASSLIERLAGPRDGAPDHRPDDIVELLFEDAPFGALVVNRHGRIVRANQALHQMVGAGVDLARGAPADLVFAADRRESAWDEVSPVLAGRLTAARVFVTRLEGAVSGADARDPWEPMVSVSATALREADGEISGALLRIADITLQKQLEAQLAHSQKLQAVGQLAGGIAHDFNNLLTAVLGAAESISLRPDLDPETQEDATHIQASAARGAALVRQLLAFGRQQTLQPRVLAVNDLITDLSGLLRRLLGGNVRLELDLESPGRTVRADPTQLDQVLVNLAVNARDAMPDGGVLTLRSGHMTLYRPLARGPETIPPGRYVMIEVRDTGTGIPSDVLPRIFDPFFTTKRDRGGSGLGLSTVHGIIRQSDGFLAVESEPGQGTRVRVYLPRWDGQEAVAIPRVPKETAATTGEAQATRTQAIRRVLLVEDEEPVRRLAERTLARHGWHVLSAESGEAALALLEGEPGSVMAIVTDMVMPGMDGATLVRSVRTRLGQKRLPAILVSGYAEETLRRDLDSTATAFLPKPYSLKELAAKLEDVTAAVAAEASAGS</sequence>
<dbReference type="Pfam" id="PF02518">
    <property type="entry name" value="HATPase_c"/>
    <property type="match status" value="1"/>
</dbReference>
<dbReference type="PROSITE" id="PS50110">
    <property type="entry name" value="RESPONSE_REGULATORY"/>
    <property type="match status" value="1"/>
</dbReference>
<dbReference type="GO" id="GO:0005524">
    <property type="term" value="F:ATP binding"/>
    <property type="evidence" value="ECO:0007669"/>
    <property type="project" value="UniProtKB-KW"/>
</dbReference>
<dbReference type="CDD" id="cd00082">
    <property type="entry name" value="HisKA"/>
    <property type="match status" value="1"/>
</dbReference>
<dbReference type="SMART" id="SM00387">
    <property type="entry name" value="HATPase_c"/>
    <property type="match status" value="1"/>
</dbReference>
<evidence type="ECO:0000256" key="4">
    <source>
        <dbReference type="PROSITE-ProRule" id="PRU00169"/>
    </source>
</evidence>
<dbReference type="RefSeq" id="WP_264713786.1">
    <property type="nucleotide sequence ID" value="NZ_JAPDNT010000006.1"/>
</dbReference>
<dbReference type="InterPro" id="IPR000700">
    <property type="entry name" value="PAS-assoc_C"/>
</dbReference>
<dbReference type="Pfam" id="PF08448">
    <property type="entry name" value="PAS_4"/>
    <property type="match status" value="1"/>
</dbReference>
<dbReference type="Pfam" id="PF00072">
    <property type="entry name" value="Response_reg"/>
    <property type="match status" value="1"/>
</dbReference>
<dbReference type="InterPro" id="IPR036097">
    <property type="entry name" value="HisK_dim/P_sf"/>
</dbReference>
<evidence type="ECO:0000313" key="9">
    <source>
        <dbReference type="Proteomes" id="UP001165679"/>
    </source>
</evidence>
<protein>
    <recommendedName>
        <fullName evidence="2">histidine kinase</fullName>
        <ecNumber evidence="2">2.7.13.3</ecNumber>
    </recommendedName>
</protein>
<dbReference type="InterPro" id="IPR003594">
    <property type="entry name" value="HATPase_dom"/>
</dbReference>
<dbReference type="NCBIfam" id="TIGR00229">
    <property type="entry name" value="sensory_box"/>
    <property type="match status" value="1"/>
</dbReference>
<name>A0AA41YJV1_9PROT</name>